<gene>
    <name evidence="1" type="ORF">OPT61_g8553</name>
</gene>
<accession>A0ACC2HYC9</accession>
<evidence type="ECO:0000313" key="2">
    <source>
        <dbReference type="Proteomes" id="UP001153331"/>
    </source>
</evidence>
<dbReference type="EMBL" id="JAPHNI010000841">
    <property type="protein sequence ID" value="KAJ8107895.1"/>
    <property type="molecule type" value="Genomic_DNA"/>
</dbReference>
<protein>
    <submittedName>
        <fullName evidence="1">Uncharacterized protein</fullName>
    </submittedName>
</protein>
<sequence length="85" mass="9111">MSVAASCCYRAVQQLWVSQSARREINGSAAALHGCTPPALHAKGKEAEGSAPDVQSPCRGHNAGARYWNAMDISNLAAWTIERRT</sequence>
<dbReference type="Proteomes" id="UP001153331">
    <property type="component" value="Unassembled WGS sequence"/>
</dbReference>
<evidence type="ECO:0000313" key="1">
    <source>
        <dbReference type="EMBL" id="KAJ8107895.1"/>
    </source>
</evidence>
<comment type="caution">
    <text evidence="1">The sequence shown here is derived from an EMBL/GenBank/DDBJ whole genome shotgun (WGS) entry which is preliminary data.</text>
</comment>
<keyword evidence="2" id="KW-1185">Reference proteome</keyword>
<name>A0ACC2HYC9_9PLEO</name>
<reference evidence="1" key="1">
    <citation type="submission" date="2022-11" db="EMBL/GenBank/DDBJ databases">
        <title>Genome Sequence of Boeremia exigua.</title>
        <authorList>
            <person name="Buettner E."/>
        </authorList>
    </citation>
    <scope>NUCLEOTIDE SEQUENCE</scope>
    <source>
        <strain evidence="1">CU02</strain>
    </source>
</reference>
<proteinExistence type="predicted"/>
<organism evidence="1 2">
    <name type="scientific">Boeremia exigua</name>
    <dbReference type="NCBI Taxonomy" id="749465"/>
    <lineage>
        <taxon>Eukaryota</taxon>
        <taxon>Fungi</taxon>
        <taxon>Dikarya</taxon>
        <taxon>Ascomycota</taxon>
        <taxon>Pezizomycotina</taxon>
        <taxon>Dothideomycetes</taxon>
        <taxon>Pleosporomycetidae</taxon>
        <taxon>Pleosporales</taxon>
        <taxon>Pleosporineae</taxon>
        <taxon>Didymellaceae</taxon>
        <taxon>Boeremia</taxon>
    </lineage>
</organism>